<comment type="subcellular location">
    <subcellularLocation>
        <location evidence="1">Cell outer membrane</location>
    </subcellularLocation>
</comment>
<keyword evidence="9" id="KW-1185">Reference proteome</keyword>
<dbReference type="Gene3D" id="1.25.40.390">
    <property type="match status" value="1"/>
</dbReference>
<evidence type="ECO:0000256" key="1">
    <source>
        <dbReference type="ARBA" id="ARBA00004442"/>
    </source>
</evidence>
<comment type="caution">
    <text evidence="8">The sequence shown here is derived from an EMBL/GenBank/DDBJ whole genome shotgun (WGS) entry which is preliminary data.</text>
</comment>
<evidence type="ECO:0000256" key="2">
    <source>
        <dbReference type="ARBA" id="ARBA00006275"/>
    </source>
</evidence>
<dbReference type="AlphaFoldDB" id="A0A316AH70"/>
<dbReference type="Proteomes" id="UP000245880">
    <property type="component" value="Unassembled WGS sequence"/>
</dbReference>
<evidence type="ECO:0000256" key="6">
    <source>
        <dbReference type="SAM" id="SignalP"/>
    </source>
</evidence>
<dbReference type="PROSITE" id="PS51257">
    <property type="entry name" value="PROKAR_LIPOPROTEIN"/>
    <property type="match status" value="1"/>
</dbReference>
<evidence type="ECO:0000256" key="3">
    <source>
        <dbReference type="ARBA" id="ARBA00022729"/>
    </source>
</evidence>
<comment type="similarity">
    <text evidence="2">Belongs to the SusD family.</text>
</comment>
<keyword evidence="4" id="KW-0472">Membrane</keyword>
<name>A0A316AH70_9BACT</name>
<dbReference type="InterPro" id="IPR011990">
    <property type="entry name" value="TPR-like_helical_dom_sf"/>
</dbReference>
<dbReference type="RefSeq" id="WP_109675835.1">
    <property type="nucleotide sequence ID" value="NZ_QGDT01000009.1"/>
</dbReference>
<feature type="domain" description="RagB/SusD" evidence="7">
    <location>
        <begin position="366"/>
        <end position="514"/>
    </location>
</feature>
<evidence type="ECO:0000256" key="4">
    <source>
        <dbReference type="ARBA" id="ARBA00023136"/>
    </source>
</evidence>
<keyword evidence="5" id="KW-0998">Cell outer membrane</keyword>
<dbReference type="Gene3D" id="1.25.40.10">
    <property type="entry name" value="Tetratricopeptide repeat domain"/>
    <property type="match status" value="1"/>
</dbReference>
<dbReference type="CDD" id="cd08977">
    <property type="entry name" value="SusD"/>
    <property type="match status" value="1"/>
</dbReference>
<evidence type="ECO:0000256" key="5">
    <source>
        <dbReference type="ARBA" id="ARBA00023237"/>
    </source>
</evidence>
<dbReference type="InterPro" id="IPR012944">
    <property type="entry name" value="SusD_RagB_dom"/>
</dbReference>
<proteinExistence type="inferred from homology"/>
<organism evidence="8 9">
    <name type="scientific">Dyadobacter jejuensis</name>
    <dbReference type="NCBI Taxonomy" id="1082580"/>
    <lineage>
        <taxon>Bacteria</taxon>
        <taxon>Pseudomonadati</taxon>
        <taxon>Bacteroidota</taxon>
        <taxon>Cytophagia</taxon>
        <taxon>Cytophagales</taxon>
        <taxon>Spirosomataceae</taxon>
        <taxon>Dyadobacter</taxon>
    </lineage>
</organism>
<reference evidence="8 9" key="1">
    <citation type="submission" date="2018-03" db="EMBL/GenBank/DDBJ databases">
        <title>Genomic Encyclopedia of Archaeal and Bacterial Type Strains, Phase II (KMG-II): from individual species to whole genera.</title>
        <authorList>
            <person name="Goeker M."/>
        </authorList>
    </citation>
    <scope>NUCLEOTIDE SEQUENCE [LARGE SCALE GENOMIC DNA]</scope>
    <source>
        <strain evidence="8 9">DSM 100346</strain>
    </source>
</reference>
<protein>
    <submittedName>
        <fullName evidence="8">Putative outer membrane starch-binding protein</fullName>
    </submittedName>
</protein>
<feature type="chain" id="PRO_5016306765" evidence="6">
    <location>
        <begin position="23"/>
        <end position="514"/>
    </location>
</feature>
<feature type="signal peptide" evidence="6">
    <location>
        <begin position="1"/>
        <end position="22"/>
    </location>
</feature>
<dbReference type="EMBL" id="QGDT01000009">
    <property type="protein sequence ID" value="PWJ56981.1"/>
    <property type="molecule type" value="Genomic_DNA"/>
</dbReference>
<evidence type="ECO:0000313" key="9">
    <source>
        <dbReference type="Proteomes" id="UP000245880"/>
    </source>
</evidence>
<dbReference type="SUPFAM" id="SSF48452">
    <property type="entry name" value="TPR-like"/>
    <property type="match status" value="1"/>
</dbReference>
<accession>A0A316AH70</accession>
<dbReference type="GO" id="GO:0009279">
    <property type="term" value="C:cell outer membrane"/>
    <property type="evidence" value="ECO:0007669"/>
    <property type="project" value="UniProtKB-SubCell"/>
</dbReference>
<keyword evidence="3 6" id="KW-0732">Signal</keyword>
<sequence>MKNIFKTIFCAAVLLLSLGACKDLDTKPYVGEVSELVYQDVNNYKEILAKLYAGLAVSGIKPKDDDVDLKNYDGGSQGYMRVYWYLQEFPTDEAVTGWGDPGLPDLHRMSWTASNQWSSAFYSRILFQAAVANEFLRETTDNKLSERGIEKTQEIQNYRAEARFIRALVYAHGIDLYGSIPLVTEKDQVGSSLPKQASRQELFTFLETELKALETELPAPKTNEYGRADRAAAWMTLAKLYLNAQVYIGQEKYSEAAEYAKKVIDAGFTLAPKYGNNFLADNDTSTETIFTINFDGNETQTWGGTTTLIHAAVGGSMNPADFGVDGGWAGFRTTKEFVGLFDDAKDTRAMFYKEGQSLEIESLTTFTDGYAISKWKNVKQDGTPGKNLTHTDTDFAVYRLADAYLMYAEAVARGGSGDATLALSLVNELRTRAQANTLTTLTLDNLLNERGRELYWEGHRRTDLIRFGKFTSGYNWAWKGGEKNGKDVEPFRSLYPIAATDLVANPSLSQNPGY</sequence>
<evidence type="ECO:0000259" key="7">
    <source>
        <dbReference type="Pfam" id="PF07980"/>
    </source>
</evidence>
<dbReference type="Gene3D" id="1.10.3780.10">
    <property type="entry name" value="SusD-like"/>
    <property type="match status" value="1"/>
</dbReference>
<gene>
    <name evidence="8" type="ORF">CLV98_10990</name>
</gene>
<evidence type="ECO:0000313" key="8">
    <source>
        <dbReference type="EMBL" id="PWJ56981.1"/>
    </source>
</evidence>
<dbReference type="OrthoDB" id="9783641at2"/>
<dbReference type="Pfam" id="PF07980">
    <property type="entry name" value="SusD_RagB"/>
    <property type="match status" value="1"/>
</dbReference>